<accession>A0A0Q9Z3Z2</accession>
<dbReference type="STRING" id="270918.APR42_10805"/>
<keyword evidence="6" id="KW-0472">Membrane</keyword>
<organism evidence="9 10">
    <name type="scientific">Salegentibacter mishustinae</name>
    <dbReference type="NCBI Taxonomy" id="270918"/>
    <lineage>
        <taxon>Bacteria</taxon>
        <taxon>Pseudomonadati</taxon>
        <taxon>Bacteroidota</taxon>
        <taxon>Flavobacteriia</taxon>
        <taxon>Flavobacteriales</taxon>
        <taxon>Flavobacteriaceae</taxon>
        <taxon>Salegentibacter</taxon>
    </lineage>
</organism>
<comment type="caution">
    <text evidence="9">The sequence shown here is derived from an EMBL/GenBank/DDBJ whole genome shotgun (WGS) entry which is preliminary data.</text>
</comment>
<keyword evidence="4" id="KW-0732">Signal</keyword>
<evidence type="ECO:0000256" key="6">
    <source>
        <dbReference type="ARBA" id="ARBA00023136"/>
    </source>
</evidence>
<dbReference type="AlphaFoldDB" id="A0A0Q9Z3Z2"/>
<dbReference type="GO" id="GO:0071709">
    <property type="term" value="P:membrane assembly"/>
    <property type="evidence" value="ECO:0007669"/>
    <property type="project" value="InterPro"/>
</dbReference>
<evidence type="ECO:0000256" key="3">
    <source>
        <dbReference type="ARBA" id="ARBA00022692"/>
    </source>
</evidence>
<evidence type="ECO:0000256" key="4">
    <source>
        <dbReference type="ARBA" id="ARBA00022729"/>
    </source>
</evidence>
<evidence type="ECO:0000313" key="9">
    <source>
        <dbReference type="EMBL" id="KRG27558.1"/>
    </source>
</evidence>
<keyword evidence="5" id="KW-0677">Repeat</keyword>
<feature type="domain" description="POTRA" evidence="8">
    <location>
        <begin position="398"/>
        <end position="474"/>
    </location>
</feature>
<evidence type="ECO:0000259" key="8">
    <source>
        <dbReference type="PROSITE" id="PS51779"/>
    </source>
</evidence>
<dbReference type="InterPro" id="IPR023707">
    <property type="entry name" value="OM_assembly_BamA"/>
</dbReference>
<name>A0A0Q9Z3Z2_9FLAO</name>
<keyword evidence="3" id="KW-0812">Transmembrane</keyword>
<keyword evidence="7" id="KW-0998">Cell outer membrane</keyword>
<keyword evidence="2" id="KW-1134">Transmembrane beta strand</keyword>
<feature type="domain" description="POTRA" evidence="8">
    <location>
        <begin position="220"/>
        <end position="307"/>
    </location>
</feature>
<dbReference type="GO" id="GO:0019867">
    <property type="term" value="C:outer membrane"/>
    <property type="evidence" value="ECO:0007669"/>
    <property type="project" value="InterPro"/>
</dbReference>
<dbReference type="InterPro" id="IPR039910">
    <property type="entry name" value="D15-like"/>
</dbReference>
<reference evidence="9" key="1">
    <citation type="submission" date="2015-10" db="EMBL/GenBank/DDBJ databases">
        <title>Draft genome sequence of Salegentibacter mishustinae KCTC 12263.</title>
        <authorList>
            <person name="Lin W."/>
            <person name="Zheng Q."/>
        </authorList>
    </citation>
    <scope>NUCLEOTIDE SEQUENCE [LARGE SCALE GENOMIC DNA]</scope>
    <source>
        <strain evidence="9">KCTC 12263</strain>
    </source>
</reference>
<protein>
    <submittedName>
        <fullName evidence="9">Outer membrane protein assembly factor BamA</fullName>
    </submittedName>
</protein>
<dbReference type="Pfam" id="PF01103">
    <property type="entry name" value="Omp85"/>
    <property type="match status" value="1"/>
</dbReference>
<keyword evidence="10" id="KW-1185">Reference proteome</keyword>
<dbReference type="PIRSF" id="PIRSF006076">
    <property type="entry name" value="OM_assembly_OMP85"/>
    <property type="match status" value="1"/>
</dbReference>
<gene>
    <name evidence="9" type="ORF">APR42_10805</name>
</gene>
<evidence type="ECO:0000256" key="1">
    <source>
        <dbReference type="ARBA" id="ARBA00004370"/>
    </source>
</evidence>
<evidence type="ECO:0000256" key="5">
    <source>
        <dbReference type="ARBA" id="ARBA00022737"/>
    </source>
</evidence>
<dbReference type="InterPro" id="IPR000184">
    <property type="entry name" value="Bac_surfAg_D15"/>
</dbReference>
<dbReference type="PROSITE" id="PS51779">
    <property type="entry name" value="POTRA"/>
    <property type="match status" value="3"/>
</dbReference>
<evidence type="ECO:0000313" key="10">
    <source>
        <dbReference type="Proteomes" id="UP000051643"/>
    </source>
</evidence>
<dbReference type="PANTHER" id="PTHR12815">
    <property type="entry name" value="SORTING AND ASSEMBLY MACHINERY SAMM50 PROTEIN FAMILY MEMBER"/>
    <property type="match status" value="1"/>
</dbReference>
<dbReference type="InterPro" id="IPR034746">
    <property type="entry name" value="POTRA"/>
</dbReference>
<dbReference type="PANTHER" id="PTHR12815:SF47">
    <property type="entry name" value="TRANSLOCATION AND ASSEMBLY MODULE SUBUNIT TAMA"/>
    <property type="match status" value="1"/>
</dbReference>
<dbReference type="EMBL" id="LKTP01000035">
    <property type="protein sequence ID" value="KRG27558.1"/>
    <property type="molecule type" value="Genomic_DNA"/>
</dbReference>
<evidence type="ECO:0000256" key="2">
    <source>
        <dbReference type="ARBA" id="ARBA00022452"/>
    </source>
</evidence>
<dbReference type="Gene3D" id="2.40.160.50">
    <property type="entry name" value="membrane protein fhac: a member of the omp85/tpsb transporter family"/>
    <property type="match status" value="1"/>
</dbReference>
<dbReference type="Proteomes" id="UP000051643">
    <property type="component" value="Unassembled WGS sequence"/>
</dbReference>
<dbReference type="Gene3D" id="3.10.20.310">
    <property type="entry name" value="membrane protein fhac"/>
    <property type="match status" value="5"/>
</dbReference>
<evidence type="ECO:0000256" key="7">
    <source>
        <dbReference type="ARBA" id="ARBA00023237"/>
    </source>
</evidence>
<dbReference type="OrthoDB" id="9802086at2"/>
<dbReference type="Pfam" id="PF07244">
    <property type="entry name" value="POTRA"/>
    <property type="match status" value="4"/>
</dbReference>
<feature type="domain" description="POTRA" evidence="8">
    <location>
        <begin position="310"/>
        <end position="395"/>
    </location>
</feature>
<dbReference type="InterPro" id="IPR010827">
    <property type="entry name" value="BamA/TamA_POTRA"/>
</dbReference>
<comment type="subcellular location">
    <subcellularLocation>
        <location evidence="1">Membrane</location>
    </subcellularLocation>
</comment>
<sequence length="897" mass="101209">MKPFTIIKIEKDDLEKPVSNLVSAFMTKKVFSLLAVACSLIFSISSQAQGLPLADGKKYIIGDIKVTGTVSFNEQTVIAYTGLKKGEEIYIPGDKISNVINKLWDIDQFSDINFYITNVSDGNVADLEIEIQEVPKLNKVKVTGLKKREQEEIIKENKLRTGAKVSENLITTTKNYIESKYRKEGYFNANAKISTSEVTDTTANTNLVNMLIDIDQGDRVKIADINFTGNEKFSDAKLRRSMKNTKQKNIIRFWKRSKFVRADYQEDKENLIDKYKESGYRDARIVTDSLVEIDDETIALNLKIEEGDQYYIGDIDYLGNSVYTDAQLERVLGIKKGDVYNGVLLDKRIADQTKPDGEDLSNLYKNNGYLFSTINLVETNVYNDTIDFEIRIVEGKEAYFNNIRVTGNDKTKDHVIYRELRTKPGQKYSQEDVVNTVRELGQLGFFDAEQLEPKFVDPDPQSGTLDLEYSVVEAGASQIELQGGYGGGGFIGTLGLSFNNFSLSGIFDKEAYKPVPMGDGQTLSLRAQASTFYQTYSLSFMEPWLGGKKPVSLQTSFSYTRQFLFDYINREADRSRSFDILGVNVGLAKRLTVPDPYITVSHSLGFQRYNLNNYNTGLFTFGDGHSNNFTYTLGLTRDNTYVNPIFPTGGSKFKITAKFTPPYSLWNGVDYANLAEDREYQLEDENGNLINQQGDRVTPENAVGDQRKIDQKKFNWLEFYKVKFSGEWYTQIYDKLVLRTNAEYGFLGAYNNDRGVPPFERFFLGGDGLGAFSLDGRETIQLRGYPNQSVVPLDRPTGVNDDGATIYNKYSLELRYPITLKPSASIYALTFLEGGASYDNFRDFNPFQLNRSAGAGLRIFMPAFGLLGIDFGYGFDSIQGIPGANGWETHFIIGQQF</sequence>
<proteinExistence type="predicted"/>